<protein>
    <submittedName>
        <fullName evidence="9">Undecaprenyl-phosphate glucose phosphotransferase</fullName>
    </submittedName>
</protein>
<keyword evidence="6 7" id="KW-0472">Membrane</keyword>
<comment type="similarity">
    <text evidence="2">Belongs to the bacterial sugar transferase family.</text>
</comment>
<dbReference type="EMBL" id="QNUG01000038">
    <property type="protein sequence ID" value="REC68097.1"/>
    <property type="molecule type" value="Genomic_DNA"/>
</dbReference>
<dbReference type="InterPro" id="IPR003362">
    <property type="entry name" value="Bact_transf"/>
</dbReference>
<feature type="transmembrane region" description="Helical" evidence="7">
    <location>
        <begin position="100"/>
        <end position="125"/>
    </location>
</feature>
<dbReference type="GO" id="GO:0016780">
    <property type="term" value="F:phosphotransferase activity, for other substituted phosphate groups"/>
    <property type="evidence" value="ECO:0007669"/>
    <property type="project" value="TreeGrafter"/>
</dbReference>
<dbReference type="PANTHER" id="PTHR30576:SF0">
    <property type="entry name" value="UNDECAPRENYL-PHOSPHATE N-ACETYLGALACTOSAMINYL 1-PHOSPHATE TRANSFERASE-RELATED"/>
    <property type="match status" value="1"/>
</dbReference>
<feature type="transmembrane region" description="Helical" evidence="7">
    <location>
        <begin position="68"/>
        <end position="88"/>
    </location>
</feature>
<dbReference type="RefSeq" id="WP_116036437.1">
    <property type="nucleotide sequence ID" value="NZ_JBHLVV010000139.1"/>
</dbReference>
<reference evidence="9 10" key="1">
    <citation type="journal article" date="2006" name="Int. J. Syst. Evol. Microbiol.">
        <title>Chryseobacterium hispanicum sp. nov., isolated from the drinking water distribution system of Sevilla, Spain.</title>
        <authorList>
            <person name="Gallego V."/>
            <person name="Garcia M.T."/>
            <person name="Ventosa A."/>
        </authorList>
    </citation>
    <scope>NUCLEOTIDE SEQUENCE [LARGE SCALE GENOMIC DNA]</scope>
    <source>
        <strain evidence="9 10">KCTC 22104</strain>
    </source>
</reference>
<feature type="domain" description="Bacterial sugar transferase" evidence="8">
    <location>
        <begin position="263"/>
        <end position="447"/>
    </location>
</feature>
<evidence type="ECO:0000256" key="5">
    <source>
        <dbReference type="ARBA" id="ARBA00022989"/>
    </source>
</evidence>
<keyword evidence="5 7" id="KW-1133">Transmembrane helix</keyword>
<evidence type="ECO:0000256" key="2">
    <source>
        <dbReference type="ARBA" id="ARBA00006464"/>
    </source>
</evidence>
<dbReference type="AlphaFoldDB" id="A0A3D9CR53"/>
<evidence type="ECO:0000256" key="1">
    <source>
        <dbReference type="ARBA" id="ARBA00004141"/>
    </source>
</evidence>
<dbReference type="Proteomes" id="UP000256326">
    <property type="component" value="Unassembled WGS sequence"/>
</dbReference>
<sequence>MIWILRASLIILDFLSINVFLILNLGFIFSSERKQGLFLFLFNIWWIIISKLLHLYEKILTKSSEKHYYFLIKGLILFFFVTFVRFAADQGTRFVFSEPFFVPFFQFVILTSVTMLGGRILIFLYRRKIRKKGSKKFNTVVVGSNNFSANLQNVDFLETMNIWGTYNIDAKQLNEITENRHDSVQRLFQIRNFKNVIICDNALEHIDFDHLIKAAARHMIRIYVIPDLKGVDLKVSQLVTFNGVPIIKSMSEPLEEVSNRIVKRIFDVIVSFLVIVFILSWLIPLIGLLIYLENPGPIFFKQKRSGYLNKEFNCFKFRSMKVNSESDFKSASKSDSRITKTGAWLRKTSIDELPQFINVFIGDMSIIGPRPHMLSQTETYSDLVKKYMIRHFVKPGISGWAQVMGSRGEIRSLQDMEDRIEKDIWYIHNWSLILDIKIIFLTVYNIVKGDKQAY</sequence>
<dbReference type="Pfam" id="PF02397">
    <property type="entry name" value="Bac_transf"/>
    <property type="match status" value="1"/>
</dbReference>
<evidence type="ECO:0000256" key="3">
    <source>
        <dbReference type="ARBA" id="ARBA00022679"/>
    </source>
</evidence>
<feature type="transmembrane region" description="Helical" evidence="7">
    <location>
        <begin position="7"/>
        <end position="30"/>
    </location>
</feature>
<proteinExistence type="inferred from homology"/>
<evidence type="ECO:0000256" key="6">
    <source>
        <dbReference type="ARBA" id="ARBA00023136"/>
    </source>
</evidence>
<dbReference type="NCBIfam" id="TIGR03025">
    <property type="entry name" value="EPS_sugtrans"/>
    <property type="match status" value="1"/>
</dbReference>
<name>A0A3D9CR53_9FLAO</name>
<dbReference type="OrthoDB" id="9808602at2"/>
<accession>A0A3D9CR53</accession>
<feature type="transmembrane region" description="Helical" evidence="7">
    <location>
        <begin position="268"/>
        <end position="292"/>
    </location>
</feature>
<feature type="transmembrane region" description="Helical" evidence="7">
    <location>
        <begin position="36"/>
        <end position="56"/>
    </location>
</feature>
<keyword evidence="10" id="KW-1185">Reference proteome</keyword>
<evidence type="ECO:0000256" key="7">
    <source>
        <dbReference type="SAM" id="Phobius"/>
    </source>
</evidence>
<organism evidence="9 10">
    <name type="scientific">Epilithonimonas hispanica</name>
    <dbReference type="NCBI Taxonomy" id="358687"/>
    <lineage>
        <taxon>Bacteria</taxon>
        <taxon>Pseudomonadati</taxon>
        <taxon>Bacteroidota</taxon>
        <taxon>Flavobacteriia</taxon>
        <taxon>Flavobacteriales</taxon>
        <taxon>Weeksellaceae</taxon>
        <taxon>Chryseobacterium group</taxon>
        <taxon>Epilithonimonas</taxon>
    </lineage>
</organism>
<comment type="caution">
    <text evidence="9">The sequence shown here is derived from an EMBL/GenBank/DDBJ whole genome shotgun (WGS) entry which is preliminary data.</text>
</comment>
<evidence type="ECO:0000259" key="8">
    <source>
        <dbReference type="Pfam" id="PF02397"/>
    </source>
</evidence>
<dbReference type="PANTHER" id="PTHR30576">
    <property type="entry name" value="COLANIC BIOSYNTHESIS UDP-GLUCOSE LIPID CARRIER TRANSFERASE"/>
    <property type="match status" value="1"/>
</dbReference>
<evidence type="ECO:0000313" key="10">
    <source>
        <dbReference type="Proteomes" id="UP000256326"/>
    </source>
</evidence>
<dbReference type="InterPro" id="IPR017475">
    <property type="entry name" value="EPS_sugar_tfrase"/>
</dbReference>
<dbReference type="GO" id="GO:0016020">
    <property type="term" value="C:membrane"/>
    <property type="evidence" value="ECO:0007669"/>
    <property type="project" value="UniProtKB-SubCell"/>
</dbReference>
<keyword evidence="4 7" id="KW-0812">Transmembrane</keyword>
<evidence type="ECO:0000256" key="4">
    <source>
        <dbReference type="ARBA" id="ARBA00022692"/>
    </source>
</evidence>
<gene>
    <name evidence="9" type="ORF">DRF58_14455</name>
</gene>
<keyword evidence="3 9" id="KW-0808">Transferase</keyword>
<evidence type="ECO:0000313" key="9">
    <source>
        <dbReference type="EMBL" id="REC68097.1"/>
    </source>
</evidence>
<comment type="subcellular location">
    <subcellularLocation>
        <location evidence="1">Membrane</location>
        <topology evidence="1">Multi-pass membrane protein</topology>
    </subcellularLocation>
</comment>